<sequence>MHDLPGRDAIIIQVLKQHYHAKFGIHLEQGIESCASGDHKKLLLAYASMPRYEGREVDREMVVKDAKALYKAGEKKWGTDEKTFISIFSERSAAHLAAVDSAYHDMYGNSLKKVIKKETSGLFLHALKTILLCSANPAEYFAKDLPDVIIYLELTDKSYLFTKKLQVLHKAMKGMGTNDTALIRVIVTRTEIDMQYIKAEYLKRYRKTLNDAVHSETSGHYRAFLLALLGPNQ</sequence>
<dbReference type="PANTHER" id="PTHR10502:SF102">
    <property type="entry name" value="ANNEXIN B11"/>
    <property type="match status" value="1"/>
</dbReference>
<comment type="domain">
    <text evidence="6">A pair of annexin repeats may form one binding site for calcium and phospholipid.</text>
</comment>
<accession>A0A9Q0W3R8</accession>
<dbReference type="AlphaFoldDB" id="A0A9Q0W3R8"/>
<dbReference type="Gene3D" id="1.10.220.10">
    <property type="entry name" value="Annexin"/>
    <property type="match status" value="3"/>
</dbReference>
<keyword evidence="5 6" id="KW-0111">Calcium/phospholipid-binding</keyword>
<dbReference type="PANTHER" id="PTHR10502">
    <property type="entry name" value="ANNEXIN"/>
    <property type="match status" value="1"/>
</dbReference>
<dbReference type="GO" id="GO:0005544">
    <property type="term" value="F:calcium-dependent phospholipid binding"/>
    <property type="evidence" value="ECO:0007669"/>
    <property type="project" value="UniProtKB-KW"/>
</dbReference>
<dbReference type="PRINTS" id="PR00196">
    <property type="entry name" value="ANNEXIN"/>
</dbReference>
<evidence type="ECO:0000256" key="3">
    <source>
        <dbReference type="ARBA" id="ARBA00022837"/>
    </source>
</evidence>
<evidence type="ECO:0000256" key="1">
    <source>
        <dbReference type="ARBA" id="ARBA00007831"/>
    </source>
</evidence>
<dbReference type="InterPro" id="IPR018252">
    <property type="entry name" value="Annexin_repeat_CS"/>
</dbReference>
<keyword evidence="2 6" id="KW-0677">Repeat</keyword>
<reference evidence="7" key="1">
    <citation type="submission" date="2022-11" db="EMBL/GenBank/DDBJ databases">
        <authorList>
            <person name="Hyden B.L."/>
            <person name="Feng K."/>
            <person name="Yates T."/>
            <person name="Jawdy S."/>
            <person name="Smart L.B."/>
            <person name="Muchero W."/>
        </authorList>
    </citation>
    <scope>NUCLEOTIDE SEQUENCE</scope>
    <source>
        <tissue evidence="7">Shoot tip</tissue>
    </source>
</reference>
<keyword evidence="8" id="KW-1185">Reference proteome</keyword>
<name>A0A9Q0W3R8_SALPP</name>
<dbReference type="InterPro" id="IPR018502">
    <property type="entry name" value="Annexin_repeat"/>
</dbReference>
<evidence type="ECO:0000256" key="4">
    <source>
        <dbReference type="ARBA" id="ARBA00023216"/>
    </source>
</evidence>
<dbReference type="OrthoDB" id="37886at2759"/>
<dbReference type="GO" id="GO:0009414">
    <property type="term" value="P:response to water deprivation"/>
    <property type="evidence" value="ECO:0007669"/>
    <property type="project" value="TreeGrafter"/>
</dbReference>
<evidence type="ECO:0000256" key="2">
    <source>
        <dbReference type="ARBA" id="ARBA00022737"/>
    </source>
</evidence>
<reference evidence="7" key="2">
    <citation type="journal article" date="2023" name="Int. J. Mol. Sci.">
        <title>De Novo Assembly and Annotation of 11 Diverse Shrub Willow (Salix) Genomes Reveals Novel Gene Organization in Sex-Linked Regions.</title>
        <authorList>
            <person name="Hyden B."/>
            <person name="Feng K."/>
            <person name="Yates T.B."/>
            <person name="Jawdy S."/>
            <person name="Cereghino C."/>
            <person name="Smart L.B."/>
            <person name="Muchero W."/>
        </authorList>
    </citation>
    <scope>NUCLEOTIDE SEQUENCE</scope>
    <source>
        <tissue evidence="7">Shoot tip</tissue>
    </source>
</reference>
<evidence type="ECO:0000256" key="5">
    <source>
        <dbReference type="ARBA" id="ARBA00023302"/>
    </source>
</evidence>
<comment type="similarity">
    <text evidence="1 6">Belongs to the annexin family.</text>
</comment>
<dbReference type="GO" id="GO:0009651">
    <property type="term" value="P:response to salt stress"/>
    <property type="evidence" value="ECO:0007669"/>
    <property type="project" value="TreeGrafter"/>
</dbReference>
<evidence type="ECO:0000256" key="6">
    <source>
        <dbReference type="RuleBase" id="RU003540"/>
    </source>
</evidence>
<dbReference type="FunFam" id="1.10.220.10:FF:000002">
    <property type="entry name" value="Annexin"/>
    <property type="match status" value="1"/>
</dbReference>
<organism evidence="7 8">
    <name type="scientific">Salix purpurea</name>
    <name type="common">Purple osier willow</name>
    <dbReference type="NCBI Taxonomy" id="77065"/>
    <lineage>
        <taxon>Eukaryota</taxon>
        <taxon>Viridiplantae</taxon>
        <taxon>Streptophyta</taxon>
        <taxon>Embryophyta</taxon>
        <taxon>Tracheophyta</taxon>
        <taxon>Spermatophyta</taxon>
        <taxon>Magnoliopsida</taxon>
        <taxon>eudicotyledons</taxon>
        <taxon>Gunneridae</taxon>
        <taxon>Pentapetalae</taxon>
        <taxon>rosids</taxon>
        <taxon>fabids</taxon>
        <taxon>Malpighiales</taxon>
        <taxon>Salicaceae</taxon>
        <taxon>Saliceae</taxon>
        <taxon>Salix</taxon>
    </lineage>
</organism>
<dbReference type="Proteomes" id="UP001151532">
    <property type="component" value="Chromosome 15Z"/>
</dbReference>
<keyword evidence="4 6" id="KW-0041">Annexin</keyword>
<dbReference type="EMBL" id="JAPFFK010000006">
    <property type="protein sequence ID" value="KAJ6760129.1"/>
    <property type="molecule type" value="Genomic_DNA"/>
</dbReference>
<evidence type="ECO:0000313" key="8">
    <source>
        <dbReference type="Proteomes" id="UP001151532"/>
    </source>
</evidence>
<dbReference type="SUPFAM" id="SSF47874">
    <property type="entry name" value="Annexin"/>
    <property type="match status" value="1"/>
</dbReference>
<dbReference type="GO" id="GO:0005737">
    <property type="term" value="C:cytoplasm"/>
    <property type="evidence" value="ECO:0007669"/>
    <property type="project" value="TreeGrafter"/>
</dbReference>
<dbReference type="GO" id="GO:0005886">
    <property type="term" value="C:plasma membrane"/>
    <property type="evidence" value="ECO:0007669"/>
    <property type="project" value="TreeGrafter"/>
</dbReference>
<keyword evidence="3 6" id="KW-0106">Calcium</keyword>
<dbReference type="GO" id="GO:0001786">
    <property type="term" value="F:phosphatidylserine binding"/>
    <property type="evidence" value="ECO:0007669"/>
    <property type="project" value="TreeGrafter"/>
</dbReference>
<protein>
    <recommendedName>
        <fullName evidence="6">Annexin</fullName>
    </recommendedName>
</protein>
<dbReference type="GO" id="GO:0009408">
    <property type="term" value="P:response to heat"/>
    <property type="evidence" value="ECO:0007669"/>
    <property type="project" value="TreeGrafter"/>
</dbReference>
<dbReference type="PROSITE" id="PS51897">
    <property type="entry name" value="ANNEXIN_2"/>
    <property type="match status" value="2"/>
</dbReference>
<dbReference type="SMART" id="SM00335">
    <property type="entry name" value="ANX"/>
    <property type="match status" value="2"/>
</dbReference>
<proteinExistence type="inferred from homology"/>
<evidence type="ECO:0000313" key="7">
    <source>
        <dbReference type="EMBL" id="KAJ6760129.1"/>
    </source>
</evidence>
<dbReference type="PROSITE" id="PS00223">
    <property type="entry name" value="ANNEXIN_1"/>
    <property type="match status" value="2"/>
</dbReference>
<dbReference type="FunFam" id="1.10.220.10:FF:000001">
    <property type="entry name" value="Annexin"/>
    <property type="match status" value="1"/>
</dbReference>
<comment type="caution">
    <text evidence="7">The sequence shown here is derived from an EMBL/GenBank/DDBJ whole genome shotgun (WGS) entry which is preliminary data.</text>
</comment>
<gene>
    <name evidence="7" type="ORF">OIU79_025071</name>
</gene>
<dbReference type="GO" id="GO:0005509">
    <property type="term" value="F:calcium ion binding"/>
    <property type="evidence" value="ECO:0007669"/>
    <property type="project" value="InterPro"/>
</dbReference>
<dbReference type="InterPro" id="IPR001464">
    <property type="entry name" value="Annexin"/>
</dbReference>
<dbReference type="InterPro" id="IPR037104">
    <property type="entry name" value="Annexin_sf"/>
</dbReference>
<dbReference type="Pfam" id="PF00191">
    <property type="entry name" value="Annexin"/>
    <property type="match status" value="2"/>
</dbReference>
<dbReference type="GO" id="GO:0009409">
    <property type="term" value="P:response to cold"/>
    <property type="evidence" value="ECO:0007669"/>
    <property type="project" value="TreeGrafter"/>
</dbReference>